<dbReference type="GO" id="GO:0005681">
    <property type="term" value="C:spliceosomal complex"/>
    <property type="evidence" value="ECO:0007669"/>
    <property type="project" value="UniProtKB-KW"/>
</dbReference>
<dbReference type="PANTHER" id="PTHR11208:SF45">
    <property type="entry name" value="SPLICING FACTOR 1"/>
    <property type="match status" value="1"/>
</dbReference>
<feature type="region of interest" description="Disordered" evidence="14">
    <location>
        <begin position="399"/>
        <end position="443"/>
    </location>
</feature>
<dbReference type="InterPro" id="IPR001878">
    <property type="entry name" value="Znf_CCHC"/>
</dbReference>
<dbReference type="Gene3D" id="3.30.1370.10">
    <property type="entry name" value="K Homology domain, type 1"/>
    <property type="match status" value="1"/>
</dbReference>
<dbReference type="GO" id="GO:0003729">
    <property type="term" value="F:mRNA binding"/>
    <property type="evidence" value="ECO:0007669"/>
    <property type="project" value="TreeGrafter"/>
</dbReference>
<evidence type="ECO:0000256" key="13">
    <source>
        <dbReference type="RuleBase" id="RU367126"/>
    </source>
</evidence>
<keyword evidence="9 13" id="KW-0508">mRNA splicing</keyword>
<dbReference type="PANTHER" id="PTHR11208">
    <property type="entry name" value="RNA-BINDING PROTEIN RELATED"/>
    <property type="match status" value="1"/>
</dbReference>
<protein>
    <recommendedName>
        <fullName evidence="3 13">Branchpoint-bridging protein</fullName>
    </recommendedName>
</protein>
<keyword evidence="13" id="KW-0747">Spliceosome</keyword>
<dbReference type="Proteomes" id="UP001412239">
    <property type="component" value="Unassembled WGS sequence"/>
</dbReference>
<organism evidence="16 17">
    <name type="scientific">Tuber aestivum</name>
    <name type="common">summer truffle</name>
    <dbReference type="NCBI Taxonomy" id="59557"/>
    <lineage>
        <taxon>Eukaryota</taxon>
        <taxon>Fungi</taxon>
        <taxon>Dikarya</taxon>
        <taxon>Ascomycota</taxon>
        <taxon>Pezizomycotina</taxon>
        <taxon>Pezizomycetes</taxon>
        <taxon>Pezizales</taxon>
        <taxon>Tuberaceae</taxon>
        <taxon>Tuber</taxon>
    </lineage>
</organism>
<dbReference type="SMART" id="SM00343">
    <property type="entry name" value="ZnF_C2HC"/>
    <property type="match status" value="2"/>
</dbReference>
<dbReference type="GO" id="GO:0008270">
    <property type="term" value="F:zinc ion binding"/>
    <property type="evidence" value="ECO:0007669"/>
    <property type="project" value="UniProtKB-UniRule"/>
</dbReference>
<dbReference type="InterPro" id="IPR036612">
    <property type="entry name" value="KH_dom_type_1_sf"/>
</dbReference>
<dbReference type="InterPro" id="IPR004087">
    <property type="entry name" value="KH_dom"/>
</dbReference>
<reference evidence="16" key="1">
    <citation type="submission" date="2015-10" db="EMBL/GenBank/DDBJ databases">
        <authorList>
            <person name="Regsiter A."/>
            <person name="william w."/>
        </authorList>
    </citation>
    <scope>NUCLEOTIDE SEQUENCE</scope>
    <source>
        <strain evidence="16">Montdore</strain>
    </source>
</reference>
<feature type="region of interest" description="Disordered" evidence="14">
    <location>
        <begin position="367"/>
        <end position="387"/>
    </location>
</feature>
<feature type="compositionally biased region" description="Polar residues" evidence="14">
    <location>
        <begin position="544"/>
        <end position="555"/>
    </location>
</feature>
<feature type="compositionally biased region" description="Basic and acidic residues" evidence="14">
    <location>
        <begin position="473"/>
        <end position="488"/>
    </location>
</feature>
<keyword evidence="7 13" id="KW-0862">Zinc</keyword>
<proteinExistence type="inferred from homology"/>
<dbReference type="SMART" id="SM00322">
    <property type="entry name" value="KH"/>
    <property type="match status" value="1"/>
</dbReference>
<keyword evidence="10 13" id="KW-0539">Nucleus</keyword>
<feature type="compositionally biased region" description="Low complexity" evidence="14">
    <location>
        <begin position="510"/>
        <end position="520"/>
    </location>
</feature>
<evidence type="ECO:0000256" key="8">
    <source>
        <dbReference type="ARBA" id="ARBA00022884"/>
    </source>
</evidence>
<feature type="compositionally biased region" description="Polar residues" evidence="14">
    <location>
        <begin position="1"/>
        <end position="14"/>
    </location>
</feature>
<keyword evidence="6 11" id="KW-0863">Zinc-finger</keyword>
<keyword evidence="17" id="KW-1185">Reference proteome</keyword>
<keyword evidence="5 13" id="KW-0479">Metal-binding</keyword>
<dbReference type="GO" id="GO:0045131">
    <property type="term" value="F:pre-mRNA branch point binding"/>
    <property type="evidence" value="ECO:0007669"/>
    <property type="project" value="UniProtKB-UniRule"/>
</dbReference>
<evidence type="ECO:0000256" key="1">
    <source>
        <dbReference type="ARBA" id="ARBA00004123"/>
    </source>
</evidence>
<comment type="subcellular location">
    <subcellularLocation>
        <location evidence="1 13">Nucleus</location>
    </subcellularLocation>
</comment>
<keyword evidence="4 13" id="KW-0507">mRNA processing</keyword>
<gene>
    <name evidence="16" type="ORF">GSTUAT00001950001</name>
</gene>
<feature type="compositionally biased region" description="Low complexity" evidence="14">
    <location>
        <begin position="655"/>
        <end position="665"/>
    </location>
</feature>
<dbReference type="InterPro" id="IPR055256">
    <property type="entry name" value="KH_1_KHDC4/BBP-like"/>
</dbReference>
<evidence type="ECO:0000256" key="6">
    <source>
        <dbReference type="ARBA" id="ARBA00022771"/>
    </source>
</evidence>
<feature type="region of interest" description="Disordered" evidence="14">
    <location>
        <begin position="470"/>
        <end position="527"/>
    </location>
</feature>
<dbReference type="InterPro" id="IPR032570">
    <property type="entry name" value="SF1-HH"/>
</dbReference>
<evidence type="ECO:0000313" key="17">
    <source>
        <dbReference type="Proteomes" id="UP001412239"/>
    </source>
</evidence>
<evidence type="ECO:0000256" key="7">
    <source>
        <dbReference type="ARBA" id="ARBA00022833"/>
    </source>
</evidence>
<evidence type="ECO:0000313" key="16">
    <source>
        <dbReference type="EMBL" id="CUS13913.1"/>
    </source>
</evidence>
<evidence type="ECO:0000256" key="12">
    <source>
        <dbReference type="PROSITE-ProRule" id="PRU00117"/>
    </source>
</evidence>
<feature type="region of interest" description="Disordered" evidence="14">
    <location>
        <begin position="1"/>
        <end position="96"/>
    </location>
</feature>
<dbReference type="InterPro" id="IPR045071">
    <property type="entry name" value="BBP-like"/>
</dbReference>
<evidence type="ECO:0000256" key="4">
    <source>
        <dbReference type="ARBA" id="ARBA00022664"/>
    </source>
</evidence>
<feature type="compositionally biased region" description="Basic and acidic residues" evidence="14">
    <location>
        <begin position="38"/>
        <end position="53"/>
    </location>
</feature>
<evidence type="ECO:0000256" key="3">
    <source>
        <dbReference type="ARBA" id="ARBA00017984"/>
    </source>
</evidence>
<comment type="similarity">
    <text evidence="2 13">Belongs to the BBP/SF1 family.</text>
</comment>
<feature type="compositionally biased region" description="Pro residues" evidence="14">
    <location>
        <begin position="631"/>
        <end position="654"/>
    </location>
</feature>
<dbReference type="InterPro" id="IPR036875">
    <property type="entry name" value="Znf_CCHC_sf"/>
</dbReference>
<evidence type="ECO:0000259" key="15">
    <source>
        <dbReference type="PROSITE" id="PS50158"/>
    </source>
</evidence>
<feature type="domain" description="CCHC-type" evidence="15">
    <location>
        <begin position="351"/>
        <end position="364"/>
    </location>
</feature>
<dbReference type="SUPFAM" id="SSF54791">
    <property type="entry name" value="Eukaryotic type KH-domain (KH-domain type I)"/>
    <property type="match status" value="1"/>
</dbReference>
<feature type="compositionally biased region" description="Polar residues" evidence="14">
    <location>
        <begin position="433"/>
        <end position="443"/>
    </location>
</feature>
<dbReference type="PROSITE" id="PS50158">
    <property type="entry name" value="ZF_CCHC"/>
    <property type="match status" value="2"/>
</dbReference>
<dbReference type="Pfam" id="PF00098">
    <property type="entry name" value="zf-CCHC"/>
    <property type="match status" value="2"/>
</dbReference>
<keyword evidence="8 12" id="KW-0694">RNA-binding</keyword>
<evidence type="ECO:0000256" key="9">
    <source>
        <dbReference type="ARBA" id="ARBA00023187"/>
    </source>
</evidence>
<dbReference type="Pfam" id="PF22675">
    <property type="entry name" value="KH-I_KHDC4-BBP"/>
    <property type="match status" value="1"/>
</dbReference>
<dbReference type="Gene3D" id="4.10.60.10">
    <property type="entry name" value="Zinc finger, CCHC-type"/>
    <property type="match status" value="1"/>
</dbReference>
<comment type="function">
    <text evidence="13">Necessary for the splicing of pre-mRNA. Has a role in the recognition of the branch site (5'-UACUAAC-3'), the pyrimidine tract and the 3'-splice site at the 3'-end of introns.</text>
</comment>
<dbReference type="PROSITE" id="PS50084">
    <property type="entry name" value="KH_TYPE_1"/>
    <property type="match status" value="1"/>
</dbReference>
<accession>A0A292Q584</accession>
<feature type="region of interest" description="Disordered" evidence="14">
    <location>
        <begin position="539"/>
        <end position="665"/>
    </location>
</feature>
<evidence type="ECO:0000256" key="5">
    <source>
        <dbReference type="ARBA" id="ARBA00022723"/>
    </source>
</evidence>
<dbReference type="EMBL" id="LN890965">
    <property type="protein sequence ID" value="CUS13913.1"/>
    <property type="molecule type" value="Genomic_DNA"/>
</dbReference>
<dbReference type="GO" id="GO:0000398">
    <property type="term" value="P:mRNA splicing, via spliceosome"/>
    <property type="evidence" value="ECO:0007669"/>
    <property type="project" value="UniProtKB-UniRule"/>
</dbReference>
<evidence type="ECO:0000256" key="10">
    <source>
        <dbReference type="ARBA" id="ARBA00023242"/>
    </source>
</evidence>
<dbReference type="AlphaFoldDB" id="A0A292Q584"/>
<feature type="compositionally biased region" description="Polar residues" evidence="14">
    <location>
        <begin position="410"/>
        <end position="423"/>
    </location>
</feature>
<evidence type="ECO:0000256" key="11">
    <source>
        <dbReference type="PROSITE-ProRule" id="PRU00047"/>
    </source>
</evidence>
<name>A0A292Q584_9PEZI</name>
<dbReference type="SUPFAM" id="SSF57756">
    <property type="entry name" value="Retrovirus zinc finger-like domains"/>
    <property type="match status" value="1"/>
</dbReference>
<dbReference type="CDD" id="cd02395">
    <property type="entry name" value="KH-I_BBP"/>
    <property type="match status" value="1"/>
</dbReference>
<evidence type="ECO:0000256" key="14">
    <source>
        <dbReference type="SAM" id="MobiDB-lite"/>
    </source>
</evidence>
<evidence type="ECO:0000256" key="2">
    <source>
        <dbReference type="ARBA" id="ARBA00010382"/>
    </source>
</evidence>
<dbReference type="GO" id="GO:0048024">
    <property type="term" value="P:regulation of mRNA splicing, via spliceosome"/>
    <property type="evidence" value="ECO:0007669"/>
    <property type="project" value="TreeGrafter"/>
</dbReference>
<dbReference type="Gene3D" id="6.10.140.1790">
    <property type="match status" value="1"/>
</dbReference>
<feature type="domain" description="CCHC-type" evidence="15">
    <location>
        <begin position="326"/>
        <end position="341"/>
    </location>
</feature>
<dbReference type="Pfam" id="PF16275">
    <property type="entry name" value="SF1-HH"/>
    <property type="match status" value="1"/>
</dbReference>
<sequence>MWTNNARTTGTNSIPMGKRRHFPGVVNPGEGKSPSSVEIKDDDVKAAPRRISEAPDDASFTNMRQTDNDVVPRGRQKQRHNTEKRNPKSRWGSQPIRSALNVDNLPTSIPGCMSLEDTDLYALKVRIEEITQKLSTNTVMPNDKRSLSPDPIYDITGRRINVRETRYRERLEAERHDLVAKAFQLNPLYKPPSQYRRPLTKHEKVYVPVDDYPEINFIGLIIGPRGNTLKRIEKDSGAKVAIRGKGSIKEGKGRGDLALAPDQEENLHCLIISSNQASSLKAREMINEIIETAASTPETLNTLKRNQLRELATLNGTLRDDESKTCSNCGEVGHRRYDCPKQVNYTAGIICRVCGNGGHFARDCLDRPRGQDWKERSSNSNPRDQEYDDFLQDVLGGTKSSLEHTKTPPKGSTLQQVGNSTVGRESAPKPWAHSTTVAQAPWTQIGGTPVRSLELPSILTLPPWRQQSGSFIKPHEIRENPIRKDHQVPRGQYRMWPPAGRSANEGPRGMGQFQNNGNGNSRDQLSSNDLFENIGSREREAGAETQSRASRSLSPQGYPGEYNSSKDAQGYNGDRREAHNNPHGFQNHISPKSYAADHGGQRPNAYSPPPHHSGFRQAALEHLGNESHPWSRPPPPPREAPPPSPPPPPPPSGPPASGFNSPEWN</sequence>
<feature type="compositionally biased region" description="Basic and acidic residues" evidence="14">
    <location>
        <begin position="367"/>
        <end position="377"/>
    </location>
</feature>
<dbReference type="InterPro" id="IPR047086">
    <property type="entry name" value="SF1-HH_sf"/>
</dbReference>